<sequence length="154" mass="17651">MNTLGDRLRIARQKSGLKQTQVKERTNINNKTLSGYENNVSEPDMNTLATLTELYEVSYKWLLTGEGEMNIPRQIEKKVSNLTDKDERDIGKRMEKIKKDLLEGNSDDNSDALSFMGEPMSEEAIESLLEALEHAERLATLANKKFIPKKYRKD</sequence>
<evidence type="ECO:0000259" key="1">
    <source>
        <dbReference type="PROSITE" id="PS50943"/>
    </source>
</evidence>
<dbReference type="Proteomes" id="UP000238825">
    <property type="component" value="Chromosome"/>
</dbReference>
<feature type="domain" description="HTH cro/C1-type" evidence="1">
    <location>
        <begin position="8"/>
        <end position="62"/>
    </location>
</feature>
<evidence type="ECO:0000313" key="5">
    <source>
        <dbReference type="Proteomes" id="UP000255295"/>
    </source>
</evidence>
<dbReference type="InterPro" id="IPR052345">
    <property type="entry name" value="Rad_response_metalloprotease"/>
</dbReference>
<dbReference type="PANTHER" id="PTHR43236">
    <property type="entry name" value="ANTITOXIN HIGA1"/>
    <property type="match status" value="1"/>
</dbReference>
<dbReference type="InterPro" id="IPR001387">
    <property type="entry name" value="Cro/C1-type_HTH"/>
</dbReference>
<dbReference type="Proteomes" id="UP000255295">
    <property type="component" value="Unassembled WGS sequence"/>
</dbReference>
<dbReference type="RefSeq" id="WP_024362622.1">
    <property type="nucleotide sequence ID" value="NZ_BJNS01000014.1"/>
</dbReference>
<dbReference type="SMART" id="SM00530">
    <property type="entry name" value="HTH_XRE"/>
    <property type="match status" value="1"/>
</dbReference>
<reference evidence="2 4" key="1">
    <citation type="submission" date="2017-03" db="EMBL/GenBank/DDBJ databases">
        <title>The whole genome sequencing and assembly of Lysinibacillus sphaericus DSM 28T strain.</title>
        <authorList>
            <person name="Lee Y.-J."/>
            <person name="Yi H."/>
            <person name="Bahn Y.-S."/>
            <person name="Kim J.F."/>
            <person name="Lee D.-W."/>
        </authorList>
    </citation>
    <scope>NUCLEOTIDE SEQUENCE [LARGE SCALE GENOMIC DNA]</scope>
    <source>
        <strain evidence="2 4">DSM 28</strain>
    </source>
</reference>
<dbReference type="AlphaFoldDB" id="A0A2S0K6G1"/>
<dbReference type="EMBL" id="CP019980">
    <property type="protein sequence ID" value="AVK98889.1"/>
    <property type="molecule type" value="Genomic_DNA"/>
</dbReference>
<evidence type="ECO:0000313" key="3">
    <source>
        <dbReference type="EMBL" id="SUV15091.1"/>
    </source>
</evidence>
<dbReference type="GeneID" id="48279008"/>
<dbReference type="GO" id="GO:0003677">
    <property type="term" value="F:DNA binding"/>
    <property type="evidence" value="ECO:0007669"/>
    <property type="project" value="InterPro"/>
</dbReference>
<accession>A0A2S0K6G1</accession>
<organism evidence="2 4">
    <name type="scientific">Lysinibacillus sphaericus</name>
    <name type="common">Bacillus sphaericus</name>
    <dbReference type="NCBI Taxonomy" id="1421"/>
    <lineage>
        <taxon>Bacteria</taxon>
        <taxon>Bacillati</taxon>
        <taxon>Bacillota</taxon>
        <taxon>Bacilli</taxon>
        <taxon>Bacillales</taxon>
        <taxon>Bacillaceae</taxon>
        <taxon>Lysinibacillus</taxon>
    </lineage>
</organism>
<dbReference type="InterPro" id="IPR010982">
    <property type="entry name" value="Lambda_DNA-bd_dom_sf"/>
</dbReference>
<dbReference type="PANTHER" id="PTHR43236:SF1">
    <property type="entry name" value="BLL7220 PROTEIN"/>
    <property type="match status" value="1"/>
</dbReference>
<gene>
    <name evidence="3" type="primary">immR_1</name>
    <name evidence="2" type="ORF">LS41612_22645</name>
    <name evidence="3" type="ORF">NCTC10338_00110</name>
</gene>
<dbReference type="SUPFAM" id="SSF47413">
    <property type="entry name" value="lambda repressor-like DNA-binding domains"/>
    <property type="match status" value="1"/>
</dbReference>
<evidence type="ECO:0000313" key="4">
    <source>
        <dbReference type="Proteomes" id="UP000238825"/>
    </source>
</evidence>
<name>A0A2S0K6G1_LYSSH</name>
<evidence type="ECO:0000313" key="2">
    <source>
        <dbReference type="EMBL" id="AVK98889.1"/>
    </source>
</evidence>
<proteinExistence type="predicted"/>
<dbReference type="Gene3D" id="1.10.260.40">
    <property type="entry name" value="lambda repressor-like DNA-binding domains"/>
    <property type="match status" value="1"/>
</dbReference>
<dbReference type="CDD" id="cd00093">
    <property type="entry name" value="HTH_XRE"/>
    <property type="match status" value="1"/>
</dbReference>
<protein>
    <submittedName>
        <fullName evidence="2">Transcriptional regulator</fullName>
    </submittedName>
</protein>
<dbReference type="PROSITE" id="PS50943">
    <property type="entry name" value="HTH_CROC1"/>
    <property type="match status" value="1"/>
</dbReference>
<dbReference type="Pfam" id="PF12844">
    <property type="entry name" value="HTH_19"/>
    <property type="match status" value="1"/>
</dbReference>
<dbReference type="EMBL" id="UFSZ01000001">
    <property type="protein sequence ID" value="SUV15091.1"/>
    <property type="molecule type" value="Genomic_DNA"/>
</dbReference>
<reference evidence="3 5" key="2">
    <citation type="submission" date="2018-06" db="EMBL/GenBank/DDBJ databases">
        <authorList>
            <consortium name="Pathogen Informatics"/>
            <person name="Doyle S."/>
        </authorList>
    </citation>
    <scope>NUCLEOTIDE SEQUENCE [LARGE SCALE GENOMIC DNA]</scope>
    <source>
        <strain evidence="3 5">NCTC10338</strain>
    </source>
</reference>